<dbReference type="Proteomes" id="UP001150062">
    <property type="component" value="Unassembled WGS sequence"/>
</dbReference>
<dbReference type="EMBL" id="JAOAOG010000323">
    <property type="protein sequence ID" value="KAJ6229169.1"/>
    <property type="molecule type" value="Genomic_DNA"/>
</dbReference>
<feature type="region of interest" description="Disordered" evidence="3">
    <location>
        <begin position="148"/>
        <end position="255"/>
    </location>
</feature>
<feature type="compositionally biased region" description="Basic and acidic residues" evidence="3">
    <location>
        <begin position="179"/>
        <end position="207"/>
    </location>
</feature>
<dbReference type="SMART" id="SM00326">
    <property type="entry name" value="SH3"/>
    <property type="match status" value="1"/>
</dbReference>
<evidence type="ECO:0000256" key="1">
    <source>
        <dbReference type="ARBA" id="ARBA00022443"/>
    </source>
</evidence>
<evidence type="ECO:0000256" key="3">
    <source>
        <dbReference type="SAM" id="MobiDB-lite"/>
    </source>
</evidence>
<feature type="compositionally biased region" description="Basic and acidic residues" evidence="3">
    <location>
        <begin position="300"/>
        <end position="311"/>
    </location>
</feature>
<feature type="region of interest" description="Disordered" evidence="3">
    <location>
        <begin position="269"/>
        <end position="311"/>
    </location>
</feature>
<proteinExistence type="predicted"/>
<keyword evidence="6" id="KW-1185">Reference proteome</keyword>
<comment type="caution">
    <text evidence="5">The sequence shown here is derived from an EMBL/GenBank/DDBJ whole genome shotgun (WGS) entry which is preliminary data.</text>
</comment>
<evidence type="ECO:0000313" key="5">
    <source>
        <dbReference type="EMBL" id="KAJ6229169.1"/>
    </source>
</evidence>
<dbReference type="InterPro" id="IPR027267">
    <property type="entry name" value="AH/BAR_dom_sf"/>
</dbReference>
<dbReference type="CDD" id="cd00174">
    <property type="entry name" value="SH3"/>
    <property type="match status" value="1"/>
</dbReference>
<evidence type="ECO:0000256" key="2">
    <source>
        <dbReference type="PROSITE-ProRule" id="PRU00192"/>
    </source>
</evidence>
<dbReference type="Gene3D" id="1.20.1270.60">
    <property type="entry name" value="Arfaptin homology (AH) domain/BAR domain"/>
    <property type="match status" value="1"/>
</dbReference>
<organism evidence="5 6">
    <name type="scientific">Anaeramoeba flamelloides</name>
    <dbReference type="NCBI Taxonomy" id="1746091"/>
    <lineage>
        <taxon>Eukaryota</taxon>
        <taxon>Metamonada</taxon>
        <taxon>Anaeramoebidae</taxon>
        <taxon>Anaeramoeba</taxon>
    </lineage>
</organism>
<feature type="region of interest" description="Disordered" evidence="3">
    <location>
        <begin position="561"/>
        <end position="607"/>
    </location>
</feature>
<evidence type="ECO:0000313" key="6">
    <source>
        <dbReference type="Proteomes" id="UP001150062"/>
    </source>
</evidence>
<feature type="compositionally biased region" description="Polar residues" evidence="3">
    <location>
        <begin position="234"/>
        <end position="243"/>
    </location>
</feature>
<feature type="compositionally biased region" description="Basic residues" evidence="3">
    <location>
        <begin position="208"/>
        <end position="230"/>
    </location>
</feature>
<feature type="compositionally biased region" description="Basic residues" evidence="3">
    <location>
        <begin position="269"/>
        <end position="291"/>
    </location>
</feature>
<name>A0ABQ8XD03_9EUKA</name>
<dbReference type="PROSITE" id="PS50002">
    <property type="entry name" value="SH3"/>
    <property type="match status" value="1"/>
</dbReference>
<dbReference type="InterPro" id="IPR001452">
    <property type="entry name" value="SH3_domain"/>
</dbReference>
<feature type="compositionally biased region" description="Low complexity" evidence="3">
    <location>
        <begin position="562"/>
        <end position="603"/>
    </location>
</feature>
<gene>
    <name evidence="5" type="ORF">M0813_08086</name>
</gene>
<protein>
    <submittedName>
        <fullName evidence="5">Sorting nexin</fullName>
    </submittedName>
</protein>
<evidence type="ECO:0000259" key="4">
    <source>
        <dbReference type="PROSITE" id="PS50002"/>
    </source>
</evidence>
<keyword evidence="1 2" id="KW-0728">SH3 domain</keyword>
<dbReference type="InterPro" id="IPR036028">
    <property type="entry name" value="SH3-like_dom_sf"/>
</dbReference>
<reference evidence="5" key="1">
    <citation type="submission" date="2022-08" db="EMBL/GenBank/DDBJ databases">
        <title>Novel sulfate-reducing endosymbionts in the free-living metamonad Anaeramoeba.</title>
        <authorList>
            <person name="Jerlstrom-Hultqvist J."/>
            <person name="Cepicka I."/>
            <person name="Gallot-Lavallee L."/>
            <person name="Salas-Leiva D."/>
            <person name="Curtis B.A."/>
            <person name="Zahonova K."/>
            <person name="Pipaliya S."/>
            <person name="Dacks J."/>
            <person name="Roger A.J."/>
        </authorList>
    </citation>
    <scope>NUCLEOTIDE SEQUENCE</scope>
    <source>
        <strain evidence="5">Schooner1</strain>
    </source>
</reference>
<dbReference type="SUPFAM" id="SSF50044">
    <property type="entry name" value="SH3-domain"/>
    <property type="match status" value="1"/>
</dbReference>
<dbReference type="Gene3D" id="2.30.30.40">
    <property type="entry name" value="SH3 Domains"/>
    <property type="match status" value="1"/>
</dbReference>
<feature type="domain" description="SH3" evidence="4">
    <location>
        <begin position="10"/>
        <end position="72"/>
    </location>
</feature>
<sequence>MKAKNIKNQKVLYYVKAIKNWNKQDNEEISFEKGDKIAILFDSESWWYGYVVNSNNPKPGFFPNIVVQKIPEKKTNNQVSKIKKIVKDNESSINFNSDDEDEIQIGVEFNENEKTSEISLSTSSETSEDLPLNMLSLTVENLRKMNELESDKKEKNKKKDKQEQNFTNSLFSSHKQKEKTRQKENTRQKEKTRQKVRRKEIETEIEKKRNKSKKKTKKIPPPKPKKKPKDFKRTIQQPNNNHYRSNKKTDKNKQQENNYLENLEYVAKQKKKQNQKQKQFQKPRQTQKQKKNQNQNQKQKSREKEKQKEKEREIAGYDEIFLKSNFTWKENVTKEINKYEILPDPKKKKKQFLIKCIKGPNKERIESIHKIDDFKQLRELLTKYEPLSIPILNIGEKDTQINEIVEYFINSLSRHPILRNTKEFEKFLESKTPKEWKNSIKKMPQKITRFNFFENFETKLNTNKLESNYQKSLMDFKRYLNSLEKNIKTIKNDWNGLHNRMNDLGHSYSNLAKSFDRFSGFGGVEWRDPTDIVHETELDSLKISTSLVSLTGFMKRTSSTYNDDNSNIIKTNNTNNNSNNKGSSRKNNNNNSSSSSNRINDGSFNNNGESSKKIINSNLNKILFDISSTNESLNRFSHLQSQEIAQQNIYLKVQNNKDTNKIQTEFQKLNKLQKDSNIFELSMIAESELFKRNTLKNLKNTMTNYLKHQIDLNHQFSTELRDIYNLVSSAKIESGVYYIEKNNEEN</sequence>
<dbReference type="Pfam" id="PF07653">
    <property type="entry name" value="SH3_2"/>
    <property type="match status" value="1"/>
</dbReference>
<accession>A0ABQ8XD03</accession>